<keyword evidence="2" id="KW-1133">Transmembrane helix</keyword>
<organism evidence="4 5">
    <name type="scientific">Natronoarchaeum mannanilyticum</name>
    <dbReference type="NCBI Taxonomy" id="926360"/>
    <lineage>
        <taxon>Archaea</taxon>
        <taxon>Methanobacteriati</taxon>
        <taxon>Methanobacteriota</taxon>
        <taxon>Stenosarchaea group</taxon>
        <taxon>Halobacteria</taxon>
        <taxon>Halobacteriales</taxon>
        <taxon>Natronoarchaeaceae</taxon>
    </lineage>
</organism>
<evidence type="ECO:0000256" key="1">
    <source>
        <dbReference type="SAM" id="MobiDB-lite"/>
    </source>
</evidence>
<protein>
    <recommendedName>
        <fullName evidence="3">DUF8056 domain-containing protein</fullName>
    </recommendedName>
</protein>
<evidence type="ECO:0000256" key="2">
    <source>
        <dbReference type="SAM" id="Phobius"/>
    </source>
</evidence>
<gene>
    <name evidence="4" type="ORF">GCM10009020_20210</name>
</gene>
<comment type="caution">
    <text evidence="4">The sequence shown here is derived from an EMBL/GenBank/DDBJ whole genome shotgun (WGS) entry which is preliminary data.</text>
</comment>
<dbReference type="RefSeq" id="WP_343773875.1">
    <property type="nucleotide sequence ID" value="NZ_BAAADV010000003.1"/>
</dbReference>
<dbReference type="AlphaFoldDB" id="A0AAV3TB64"/>
<keyword evidence="2" id="KW-0812">Transmembrane</keyword>
<dbReference type="Proteomes" id="UP001500420">
    <property type="component" value="Unassembled WGS sequence"/>
</dbReference>
<dbReference type="InterPro" id="IPR058369">
    <property type="entry name" value="DUF8056"/>
</dbReference>
<accession>A0AAV3TB64</accession>
<feature type="transmembrane region" description="Helical" evidence="2">
    <location>
        <begin position="112"/>
        <end position="136"/>
    </location>
</feature>
<evidence type="ECO:0000259" key="3">
    <source>
        <dbReference type="Pfam" id="PF26243"/>
    </source>
</evidence>
<feature type="transmembrane region" description="Helical" evidence="2">
    <location>
        <begin position="76"/>
        <end position="100"/>
    </location>
</feature>
<sequence length="217" mass="22293">MTDGDVSNGADGDAAAADGGTGDAATPDGGAAGATAADGGTVDADAADDDRSASYSALRRALGRSRRESESLTLRTYVWVSALVGLLLVLTVLLALPVWIAETVGHTALNKISRGVLPVVVLGLLVPLFAPAVYVARNHRRGTATRRRDAALGVAGYLYVFSIYLALVVSAPAEFRSEPSGALAPAIELAYSLPPLYSLAVPILGALVIALVQRVVR</sequence>
<name>A0AAV3TB64_9EURY</name>
<keyword evidence="2" id="KW-0472">Membrane</keyword>
<proteinExistence type="predicted"/>
<evidence type="ECO:0000313" key="5">
    <source>
        <dbReference type="Proteomes" id="UP001500420"/>
    </source>
</evidence>
<keyword evidence="5" id="KW-1185">Reference proteome</keyword>
<dbReference type="Pfam" id="PF26243">
    <property type="entry name" value="DUF8056"/>
    <property type="match status" value="1"/>
</dbReference>
<feature type="domain" description="DUF8056" evidence="3">
    <location>
        <begin position="53"/>
        <end position="217"/>
    </location>
</feature>
<feature type="region of interest" description="Disordered" evidence="1">
    <location>
        <begin position="1"/>
        <end position="48"/>
    </location>
</feature>
<feature type="transmembrane region" description="Helical" evidence="2">
    <location>
        <begin position="195"/>
        <end position="216"/>
    </location>
</feature>
<feature type="transmembrane region" description="Helical" evidence="2">
    <location>
        <begin position="157"/>
        <end position="175"/>
    </location>
</feature>
<reference evidence="4 5" key="1">
    <citation type="journal article" date="2019" name="Int. J. Syst. Evol. Microbiol.">
        <title>The Global Catalogue of Microorganisms (GCM) 10K type strain sequencing project: providing services to taxonomists for standard genome sequencing and annotation.</title>
        <authorList>
            <consortium name="The Broad Institute Genomics Platform"/>
            <consortium name="The Broad Institute Genome Sequencing Center for Infectious Disease"/>
            <person name="Wu L."/>
            <person name="Ma J."/>
        </authorList>
    </citation>
    <scope>NUCLEOTIDE SEQUENCE [LARGE SCALE GENOMIC DNA]</scope>
    <source>
        <strain evidence="4 5">JCM 16328</strain>
    </source>
</reference>
<feature type="compositionally biased region" description="Low complexity" evidence="1">
    <location>
        <begin position="9"/>
        <end position="44"/>
    </location>
</feature>
<evidence type="ECO:0000313" key="4">
    <source>
        <dbReference type="EMBL" id="GAA0673207.1"/>
    </source>
</evidence>
<dbReference type="EMBL" id="BAAADV010000003">
    <property type="protein sequence ID" value="GAA0673207.1"/>
    <property type="molecule type" value="Genomic_DNA"/>
</dbReference>